<gene>
    <name evidence="1" type="ORF">DSO57_1026883</name>
</gene>
<reference evidence="1" key="1">
    <citation type="submission" date="2022-04" db="EMBL/GenBank/DDBJ databases">
        <title>Genome of the entomopathogenic fungus Entomophthora muscae.</title>
        <authorList>
            <person name="Elya C."/>
            <person name="Lovett B.R."/>
            <person name="Lee E."/>
            <person name="Macias A.M."/>
            <person name="Hajek A.E."/>
            <person name="De Bivort B.L."/>
            <person name="Kasson M.T."/>
            <person name="De Fine Licht H.H."/>
            <person name="Stajich J.E."/>
        </authorList>
    </citation>
    <scope>NUCLEOTIDE SEQUENCE</scope>
    <source>
        <strain evidence="1">Berkeley</strain>
    </source>
</reference>
<accession>A0ACC2SR10</accession>
<protein>
    <submittedName>
        <fullName evidence="1">Uncharacterized protein</fullName>
    </submittedName>
</protein>
<proteinExistence type="predicted"/>
<organism evidence="1 2">
    <name type="scientific">Entomophthora muscae</name>
    <dbReference type="NCBI Taxonomy" id="34485"/>
    <lineage>
        <taxon>Eukaryota</taxon>
        <taxon>Fungi</taxon>
        <taxon>Fungi incertae sedis</taxon>
        <taxon>Zoopagomycota</taxon>
        <taxon>Entomophthoromycotina</taxon>
        <taxon>Entomophthoromycetes</taxon>
        <taxon>Entomophthorales</taxon>
        <taxon>Entomophthoraceae</taxon>
        <taxon>Entomophthora</taxon>
    </lineage>
</organism>
<comment type="caution">
    <text evidence="1">The sequence shown here is derived from an EMBL/GenBank/DDBJ whole genome shotgun (WGS) entry which is preliminary data.</text>
</comment>
<dbReference type="EMBL" id="QTSX02004420">
    <property type="protein sequence ID" value="KAJ9064770.1"/>
    <property type="molecule type" value="Genomic_DNA"/>
</dbReference>
<evidence type="ECO:0000313" key="2">
    <source>
        <dbReference type="Proteomes" id="UP001165960"/>
    </source>
</evidence>
<evidence type="ECO:0000313" key="1">
    <source>
        <dbReference type="EMBL" id="KAJ9064770.1"/>
    </source>
</evidence>
<name>A0ACC2SR10_9FUNG</name>
<dbReference type="Proteomes" id="UP001165960">
    <property type="component" value="Unassembled WGS sequence"/>
</dbReference>
<sequence length="194" mass="21813">MGPCNWNFVVGASQCQFHASQFCSSSPILENENCVNSQCPEFYAEDALMLSQVIYLGLLGSPPGKPLTVEQKPALQHIRLKAKLAEIKRLKTQKITSTEDPLPINSPIWVLAGKRKKLDSVHRGPGRIIRYRPDRNTYLVKFQGAKEPITKKYHRSRLRPSKGEHLTQLVPTSKQLQEHQAAAVKTKPPLDVPK</sequence>
<keyword evidence="2" id="KW-1185">Reference proteome</keyword>